<gene>
    <name evidence="1" type="ORF">CHC_T00004790001</name>
</gene>
<evidence type="ECO:0000313" key="1">
    <source>
        <dbReference type="EMBL" id="CDF36744.1"/>
    </source>
</evidence>
<dbReference type="EMBL" id="HG001800">
    <property type="protein sequence ID" value="CDF36744.1"/>
    <property type="molecule type" value="Genomic_DNA"/>
</dbReference>
<accession>R7QF77</accession>
<dbReference type="AlphaFoldDB" id="R7QF77"/>
<dbReference type="KEGG" id="ccp:CHC_T00004790001"/>
<dbReference type="GeneID" id="17324280"/>
<keyword evidence="2" id="KW-1185">Reference proteome</keyword>
<protein>
    <submittedName>
        <fullName evidence="1">Uncharacterized protein</fullName>
    </submittedName>
</protein>
<reference evidence="2" key="1">
    <citation type="journal article" date="2013" name="Proc. Natl. Acad. Sci. U.S.A.">
        <title>Genome structure and metabolic features in the red seaweed Chondrus crispus shed light on evolution of the Archaeplastida.</title>
        <authorList>
            <person name="Collen J."/>
            <person name="Porcel B."/>
            <person name="Carre W."/>
            <person name="Ball S.G."/>
            <person name="Chaparro C."/>
            <person name="Tonon T."/>
            <person name="Barbeyron T."/>
            <person name="Michel G."/>
            <person name="Noel B."/>
            <person name="Valentin K."/>
            <person name="Elias M."/>
            <person name="Artiguenave F."/>
            <person name="Arun A."/>
            <person name="Aury J.M."/>
            <person name="Barbosa-Neto J.F."/>
            <person name="Bothwell J.H."/>
            <person name="Bouget F.Y."/>
            <person name="Brillet L."/>
            <person name="Cabello-Hurtado F."/>
            <person name="Capella-Gutierrez S."/>
            <person name="Charrier B."/>
            <person name="Cladiere L."/>
            <person name="Cock J.M."/>
            <person name="Coelho S.M."/>
            <person name="Colleoni C."/>
            <person name="Czjzek M."/>
            <person name="Da Silva C."/>
            <person name="Delage L."/>
            <person name="Denoeud F."/>
            <person name="Deschamps P."/>
            <person name="Dittami S.M."/>
            <person name="Gabaldon T."/>
            <person name="Gachon C.M."/>
            <person name="Groisillier A."/>
            <person name="Herve C."/>
            <person name="Jabbari K."/>
            <person name="Katinka M."/>
            <person name="Kloareg B."/>
            <person name="Kowalczyk N."/>
            <person name="Labadie K."/>
            <person name="Leblanc C."/>
            <person name="Lopez P.J."/>
            <person name="McLachlan D.H."/>
            <person name="Meslet-Cladiere L."/>
            <person name="Moustafa A."/>
            <person name="Nehr Z."/>
            <person name="Nyvall Collen P."/>
            <person name="Panaud O."/>
            <person name="Partensky F."/>
            <person name="Poulain J."/>
            <person name="Rensing S.A."/>
            <person name="Rousvoal S."/>
            <person name="Samson G."/>
            <person name="Symeonidi A."/>
            <person name="Weissenbach J."/>
            <person name="Zambounis A."/>
            <person name="Wincker P."/>
            <person name="Boyen C."/>
        </authorList>
    </citation>
    <scope>NUCLEOTIDE SEQUENCE [LARGE SCALE GENOMIC DNA]</scope>
    <source>
        <strain evidence="2">cv. Stackhouse</strain>
    </source>
</reference>
<evidence type="ECO:0000313" key="2">
    <source>
        <dbReference type="Proteomes" id="UP000012073"/>
    </source>
</evidence>
<name>R7QF77_CHOCR</name>
<sequence length="36" mass="3966">MCSPAHRRSCDPTLALSPAFPSRNLHLSHGRSQYAT</sequence>
<organism evidence="1 2">
    <name type="scientific">Chondrus crispus</name>
    <name type="common">Carrageen Irish moss</name>
    <name type="synonym">Polymorpha crispa</name>
    <dbReference type="NCBI Taxonomy" id="2769"/>
    <lineage>
        <taxon>Eukaryota</taxon>
        <taxon>Rhodophyta</taxon>
        <taxon>Florideophyceae</taxon>
        <taxon>Rhodymeniophycidae</taxon>
        <taxon>Gigartinales</taxon>
        <taxon>Gigartinaceae</taxon>
        <taxon>Chondrus</taxon>
    </lineage>
</organism>
<proteinExistence type="predicted"/>
<dbReference type="Proteomes" id="UP000012073">
    <property type="component" value="Unassembled WGS sequence"/>
</dbReference>
<dbReference type="Gramene" id="CDF36744">
    <property type="protein sequence ID" value="CDF36744"/>
    <property type="gene ID" value="CHC_T00004790001"/>
</dbReference>
<dbReference type="RefSeq" id="XP_005716563.1">
    <property type="nucleotide sequence ID" value="XM_005716506.1"/>
</dbReference>